<dbReference type="OrthoDB" id="2363873at2759"/>
<protein>
    <recommendedName>
        <fullName evidence="1">1-alkyl-2-acetylglycerophosphocholine esterase</fullName>
        <ecNumber evidence="1">3.1.1.47</ecNumber>
    </recommendedName>
</protein>
<dbReference type="GO" id="GO:0016042">
    <property type="term" value="P:lipid catabolic process"/>
    <property type="evidence" value="ECO:0007669"/>
    <property type="project" value="UniProtKB-KW"/>
</dbReference>
<dbReference type="InterPro" id="IPR029058">
    <property type="entry name" value="AB_hydrolase_fold"/>
</dbReference>
<dbReference type="Proteomes" id="UP001150569">
    <property type="component" value="Unassembled WGS sequence"/>
</dbReference>
<sequence length="464" mass="51397">MNPDSHLDQREATTADRKEDPADKASWWSTLSPFSYLPALPKYTGPFPVGIHDLEWKKSGLAKELAAFKPELFDAAYVTARIYYPAAPTGREVQPHWLPNPISVYAQDARVRPPLAASLSAPSAATDKASKVDTAADQTASRFPVVYFAHGMASCRSTYALVCGELASRGFVVVVPEFSDKSGSLCYSPHMRVDFLRVPENDANQAYRYQQLLWRAIELEETIRMVERVAAGTGQDPGMPAGLVEYSDPHHILTEEELERDGGFRLSHLRGRLDTDQTVVAGHSFGAATILQNLASFTHPNIKAAVALDPWIYPIGKSHRIPNLPLLIINSEFFSRWDEHHNELLLPYIQSKQAGEAEGTVPSPPPEGDGNSLFITINGSCHEDQSDAPSLLYNMNGILKRFNNPEIAPRINPHRCIKLNMSALMTHIGPYLSAAVRQNLVEDPSVLSDADKVRPPEVRINQRF</sequence>
<gene>
    <name evidence="6" type="ORF">IWQ60_008948</name>
</gene>
<keyword evidence="4" id="KW-0443">Lipid metabolism</keyword>
<feature type="region of interest" description="Disordered" evidence="5">
    <location>
        <begin position="1"/>
        <end position="22"/>
    </location>
</feature>
<reference evidence="6" key="1">
    <citation type="submission" date="2022-07" db="EMBL/GenBank/DDBJ databases">
        <title>Phylogenomic reconstructions and comparative analyses of Kickxellomycotina fungi.</title>
        <authorList>
            <person name="Reynolds N.K."/>
            <person name="Stajich J.E."/>
            <person name="Barry K."/>
            <person name="Grigoriev I.V."/>
            <person name="Crous P."/>
            <person name="Smith M.E."/>
        </authorList>
    </citation>
    <scope>NUCLEOTIDE SEQUENCE</scope>
    <source>
        <strain evidence="6">RSA 861</strain>
    </source>
</reference>
<organism evidence="6 7">
    <name type="scientific">Tieghemiomyces parasiticus</name>
    <dbReference type="NCBI Taxonomy" id="78921"/>
    <lineage>
        <taxon>Eukaryota</taxon>
        <taxon>Fungi</taxon>
        <taxon>Fungi incertae sedis</taxon>
        <taxon>Zoopagomycota</taxon>
        <taxon>Kickxellomycotina</taxon>
        <taxon>Dimargaritomycetes</taxon>
        <taxon>Dimargaritales</taxon>
        <taxon>Dimargaritaceae</taxon>
        <taxon>Tieghemiomyces</taxon>
    </lineage>
</organism>
<dbReference type="Pfam" id="PF03403">
    <property type="entry name" value="PAF-AH_p_II"/>
    <property type="match status" value="1"/>
</dbReference>
<dbReference type="EC" id="3.1.1.47" evidence="1"/>
<comment type="caution">
    <text evidence="6">The sequence shown here is derived from an EMBL/GenBank/DDBJ whole genome shotgun (WGS) entry which is preliminary data.</text>
</comment>
<dbReference type="SUPFAM" id="SSF53474">
    <property type="entry name" value="alpha/beta-Hydrolases"/>
    <property type="match status" value="1"/>
</dbReference>
<evidence type="ECO:0000256" key="3">
    <source>
        <dbReference type="ARBA" id="ARBA00022963"/>
    </source>
</evidence>
<dbReference type="AlphaFoldDB" id="A0A9W7ZPY8"/>
<keyword evidence="7" id="KW-1185">Reference proteome</keyword>
<dbReference type="Gene3D" id="3.40.50.1820">
    <property type="entry name" value="alpha/beta hydrolase"/>
    <property type="match status" value="1"/>
</dbReference>
<evidence type="ECO:0000256" key="4">
    <source>
        <dbReference type="ARBA" id="ARBA00023098"/>
    </source>
</evidence>
<evidence type="ECO:0000313" key="6">
    <source>
        <dbReference type="EMBL" id="KAJ1914092.1"/>
    </source>
</evidence>
<evidence type="ECO:0000256" key="2">
    <source>
        <dbReference type="ARBA" id="ARBA00022801"/>
    </source>
</evidence>
<proteinExistence type="predicted"/>
<dbReference type="EMBL" id="JANBPT010000706">
    <property type="protein sequence ID" value="KAJ1914092.1"/>
    <property type="molecule type" value="Genomic_DNA"/>
</dbReference>
<evidence type="ECO:0000256" key="1">
    <source>
        <dbReference type="ARBA" id="ARBA00013201"/>
    </source>
</evidence>
<evidence type="ECO:0000256" key="5">
    <source>
        <dbReference type="SAM" id="MobiDB-lite"/>
    </source>
</evidence>
<keyword evidence="3" id="KW-0442">Lipid degradation</keyword>
<dbReference type="PANTHER" id="PTHR10272">
    <property type="entry name" value="PLATELET-ACTIVATING FACTOR ACETYLHYDROLASE"/>
    <property type="match status" value="1"/>
</dbReference>
<dbReference type="PANTHER" id="PTHR10272:SF0">
    <property type="entry name" value="PLATELET-ACTIVATING FACTOR ACETYLHYDROLASE"/>
    <property type="match status" value="1"/>
</dbReference>
<keyword evidence="2" id="KW-0378">Hydrolase</keyword>
<evidence type="ECO:0000313" key="7">
    <source>
        <dbReference type="Proteomes" id="UP001150569"/>
    </source>
</evidence>
<accession>A0A9W7ZPY8</accession>
<dbReference type="GO" id="GO:0003847">
    <property type="term" value="F:1-alkyl-2-acetylglycerophosphocholine esterase activity"/>
    <property type="evidence" value="ECO:0007669"/>
    <property type="project" value="UniProtKB-EC"/>
</dbReference>
<name>A0A9W7ZPY8_9FUNG</name>